<dbReference type="EMBL" id="JADCNM010000539">
    <property type="protein sequence ID" value="KAG0446808.1"/>
    <property type="molecule type" value="Genomic_DNA"/>
</dbReference>
<evidence type="ECO:0008006" key="3">
    <source>
        <dbReference type="Google" id="ProtNLM"/>
    </source>
</evidence>
<gene>
    <name evidence="1" type="ORF">HPP92_028646</name>
</gene>
<dbReference type="GO" id="GO:0008239">
    <property type="term" value="F:dipeptidyl-peptidase activity"/>
    <property type="evidence" value="ECO:0007669"/>
    <property type="project" value="TreeGrafter"/>
</dbReference>
<dbReference type="GO" id="GO:0006508">
    <property type="term" value="P:proteolysis"/>
    <property type="evidence" value="ECO:0007669"/>
    <property type="project" value="TreeGrafter"/>
</dbReference>
<sequence length="225" mass="24699">MCFTDTNDGSSFPVEEIVQFPLPGYVAPSSISFSPDDRLITYLFSPEGTLYRKVFSFDLTAKRQELVFSPPDGGGLDESNLSAEEKLRRERSRERGLGVTRYEWRSTSSGFTGKSSMMVPLPSGVYFQDMSGSVPEVKLRSLLSRPSLILTFHLMTHGLAEYIAQNHASGKSSVGSDAQEDHPYPFAGGSNAKVRIGVVSVCGKGSLGWIFSVEEVIELIRITNI</sequence>
<dbReference type="PANTHER" id="PTHR11731:SF193">
    <property type="entry name" value="DIPEPTIDYL PEPTIDASE 9"/>
    <property type="match status" value="1"/>
</dbReference>
<protein>
    <recommendedName>
        <fullName evidence="3">Dipeptidylpeptidase IV N-terminal domain-containing protein</fullName>
    </recommendedName>
</protein>
<reference evidence="1 2" key="1">
    <citation type="journal article" date="2020" name="Nat. Food">
        <title>A phased Vanilla planifolia genome enables genetic improvement of flavour and production.</title>
        <authorList>
            <person name="Hasing T."/>
            <person name="Tang H."/>
            <person name="Brym M."/>
            <person name="Khazi F."/>
            <person name="Huang T."/>
            <person name="Chambers A.H."/>
        </authorList>
    </citation>
    <scope>NUCLEOTIDE SEQUENCE [LARGE SCALE GENOMIC DNA]</scope>
    <source>
        <tissue evidence="1">Leaf</tissue>
    </source>
</reference>
<evidence type="ECO:0000313" key="1">
    <source>
        <dbReference type="EMBL" id="KAG0446808.1"/>
    </source>
</evidence>
<evidence type="ECO:0000313" key="2">
    <source>
        <dbReference type="Proteomes" id="UP000639772"/>
    </source>
</evidence>
<dbReference type="InterPro" id="IPR050278">
    <property type="entry name" value="Serine_Prot_S9B/DPPIV"/>
</dbReference>
<organism evidence="1 2">
    <name type="scientific">Vanilla planifolia</name>
    <name type="common">Vanilla</name>
    <dbReference type="NCBI Taxonomy" id="51239"/>
    <lineage>
        <taxon>Eukaryota</taxon>
        <taxon>Viridiplantae</taxon>
        <taxon>Streptophyta</taxon>
        <taxon>Embryophyta</taxon>
        <taxon>Tracheophyta</taxon>
        <taxon>Spermatophyta</taxon>
        <taxon>Magnoliopsida</taxon>
        <taxon>Liliopsida</taxon>
        <taxon>Asparagales</taxon>
        <taxon>Orchidaceae</taxon>
        <taxon>Vanilloideae</taxon>
        <taxon>Vanilleae</taxon>
        <taxon>Vanilla</taxon>
    </lineage>
</organism>
<accession>A0A835P8E8</accession>
<comment type="caution">
    <text evidence="1">The sequence shown here is derived from an EMBL/GenBank/DDBJ whole genome shotgun (WGS) entry which is preliminary data.</text>
</comment>
<proteinExistence type="predicted"/>
<dbReference type="Gene3D" id="2.140.10.30">
    <property type="entry name" value="Dipeptidylpeptidase IV, N-terminal domain"/>
    <property type="match status" value="1"/>
</dbReference>
<dbReference type="OrthoDB" id="1641468at2759"/>
<name>A0A835P8E8_VANPL</name>
<dbReference type="Proteomes" id="UP000639772">
    <property type="component" value="Unassembled WGS sequence"/>
</dbReference>
<dbReference type="PANTHER" id="PTHR11731">
    <property type="entry name" value="PROTEASE FAMILY S9B,C DIPEPTIDYL-PEPTIDASE IV-RELATED"/>
    <property type="match status" value="1"/>
</dbReference>
<dbReference type="AlphaFoldDB" id="A0A835P8E8"/>